<accession>A0A828YZ90</accession>
<sequence>MKFVNIVTSLFLIMISINCKYAFEERGYVIANSGLSFRQSPKADSLRLNIIPRDEFFLILDKEGPEDTIEGTTKRWWKVNYNDQIGWIFSGFAAIYDPSFYDVKKSLYKGDLSIKVEFYNELKTFFSKKAENHCQLNFVSNDFPSGDGDETFDEVYTIEINTKIDSMVVLSKYNSFSVRITNLEHYKDEIVISYVNSDQRVGNSISTIAWVLDKDKKTFFNREQLGKGTWWTNLIYRPNDEKSYICNSHLKSWLYPFLQ</sequence>
<evidence type="ECO:0000313" key="1">
    <source>
        <dbReference type="EMBL" id="EKR62773.1"/>
    </source>
</evidence>
<dbReference type="Proteomes" id="UP000001338">
    <property type="component" value="Unassembled WGS sequence"/>
</dbReference>
<dbReference type="Gene3D" id="2.30.30.40">
    <property type="entry name" value="SH3 Domains"/>
    <property type="match status" value="1"/>
</dbReference>
<name>A0A828YZ90_9LEPT</name>
<proteinExistence type="predicted"/>
<dbReference type="EMBL" id="AFLV02000070">
    <property type="protein sequence ID" value="EKR62773.1"/>
    <property type="molecule type" value="Genomic_DNA"/>
</dbReference>
<protein>
    <recommendedName>
        <fullName evidence="3">SH3b domain-containing protein</fullName>
    </recommendedName>
</protein>
<evidence type="ECO:0008006" key="3">
    <source>
        <dbReference type="Google" id="ProtNLM"/>
    </source>
</evidence>
<dbReference type="GeneID" id="61114546"/>
<comment type="caution">
    <text evidence="1">The sequence shown here is derived from an EMBL/GenBank/DDBJ whole genome shotgun (WGS) entry which is preliminary data.</text>
</comment>
<gene>
    <name evidence="1" type="ORF">LEP1GSC036_0901</name>
</gene>
<dbReference type="AlphaFoldDB" id="A0A828YZ90"/>
<reference evidence="1 2" key="1">
    <citation type="submission" date="2012-10" db="EMBL/GenBank/DDBJ databases">
        <authorList>
            <person name="Harkins D.M."/>
            <person name="Durkin A.S."/>
            <person name="Brinkac L.M."/>
            <person name="Haft D.H."/>
            <person name="Selengut J.D."/>
            <person name="Sanka R."/>
            <person name="DePew J."/>
            <person name="Purushe J."/>
            <person name="Whelen A.C."/>
            <person name="Vinetz J.M."/>
            <person name="Sutton G.G."/>
            <person name="Nierman W.C."/>
            <person name="Fouts D.E."/>
        </authorList>
    </citation>
    <scope>NUCLEOTIDE SEQUENCE [LARGE SCALE GENOMIC DNA]</scope>
    <source>
        <strain evidence="1 2">2006001853</strain>
    </source>
</reference>
<evidence type="ECO:0000313" key="2">
    <source>
        <dbReference type="Proteomes" id="UP000001338"/>
    </source>
</evidence>
<organism evidence="1 2">
    <name type="scientific">Leptospira weilii str. 2006001853</name>
    <dbReference type="NCBI Taxonomy" id="1001589"/>
    <lineage>
        <taxon>Bacteria</taxon>
        <taxon>Pseudomonadati</taxon>
        <taxon>Spirochaetota</taxon>
        <taxon>Spirochaetia</taxon>
        <taxon>Leptospirales</taxon>
        <taxon>Leptospiraceae</taxon>
        <taxon>Leptospira</taxon>
    </lineage>
</organism>
<dbReference type="RefSeq" id="WP_004500517.1">
    <property type="nucleotide sequence ID" value="NZ_AFLV02000070.1"/>
</dbReference>